<gene>
    <name evidence="2" type="ORF">SAMN05216480_12320</name>
</gene>
<sequence length="193" mass="21540">MYTSFLNREDVARGLSNNNPGNLIYTGIEWEGKIPYSQNQDKDGNTVVKKFEQFKELRYGLRAMMHDVFNGYKGGENTIAKLITSYAPPTENKTDNYINYMVGKLGFAANYVIPEMTQPMLVLIVKAIILFENGATTANLISDQDYKDALAILGVDVPKGSNVKKNAFLLLLLAASITLLILKINKNDHGNRK</sequence>
<evidence type="ECO:0000313" key="3">
    <source>
        <dbReference type="Proteomes" id="UP000199138"/>
    </source>
</evidence>
<reference evidence="2 3" key="1">
    <citation type="submission" date="2016-10" db="EMBL/GenBank/DDBJ databases">
        <authorList>
            <person name="de Groot N.N."/>
        </authorList>
    </citation>
    <scope>NUCLEOTIDE SEQUENCE [LARGE SCALE GENOMIC DNA]</scope>
    <source>
        <strain evidence="2 3">CGMCC 1.12333</strain>
    </source>
</reference>
<dbReference type="STRING" id="1224947.SAMN05216480_12320"/>
<accession>A0A1I7IW24</accession>
<dbReference type="RefSeq" id="WP_093026561.1">
    <property type="nucleotide sequence ID" value="NZ_FPBK01000023.1"/>
</dbReference>
<protein>
    <submittedName>
        <fullName evidence="2">Uncharacterized protein</fullName>
    </submittedName>
</protein>
<keyword evidence="1" id="KW-0472">Membrane</keyword>
<name>A0A1I7IW24_9FLAO</name>
<dbReference type="OrthoDB" id="1118459at2"/>
<keyword evidence="1" id="KW-1133">Transmembrane helix</keyword>
<keyword evidence="3" id="KW-1185">Reference proteome</keyword>
<dbReference type="EMBL" id="FPBK01000023">
    <property type="protein sequence ID" value="SFU77126.1"/>
    <property type="molecule type" value="Genomic_DNA"/>
</dbReference>
<dbReference type="AlphaFoldDB" id="A0A1I7IW24"/>
<dbReference type="Proteomes" id="UP000199138">
    <property type="component" value="Unassembled WGS sequence"/>
</dbReference>
<evidence type="ECO:0000256" key="1">
    <source>
        <dbReference type="SAM" id="Phobius"/>
    </source>
</evidence>
<feature type="transmembrane region" description="Helical" evidence="1">
    <location>
        <begin position="167"/>
        <end position="184"/>
    </location>
</feature>
<proteinExistence type="predicted"/>
<keyword evidence="1" id="KW-0812">Transmembrane</keyword>
<evidence type="ECO:0000313" key="2">
    <source>
        <dbReference type="EMBL" id="SFU77126.1"/>
    </source>
</evidence>
<organism evidence="2 3">
    <name type="scientific">Pustulibacterium marinum</name>
    <dbReference type="NCBI Taxonomy" id="1224947"/>
    <lineage>
        <taxon>Bacteria</taxon>
        <taxon>Pseudomonadati</taxon>
        <taxon>Bacteroidota</taxon>
        <taxon>Flavobacteriia</taxon>
        <taxon>Flavobacteriales</taxon>
        <taxon>Flavobacteriaceae</taxon>
        <taxon>Pustulibacterium</taxon>
    </lineage>
</organism>